<sequence length="165" mass="19365">MENLGIDLKLIIAQIVSFAIFYFIFRRFISVPLLKFLKKQKEDEELRTVLAEELEERKATLEAKDREMDQERKKALDAALIQGKQDAEKVKKELIEDAKKQAEVIIVRAKEQMDEEREKLYKEIRKKIAQVSVMLVETALRDYLTVDTQKTITKNITQKIPKIQV</sequence>
<keyword evidence="9 12" id="KW-0066">ATP synthesis</keyword>
<evidence type="ECO:0000256" key="2">
    <source>
        <dbReference type="ARBA" id="ARBA00022448"/>
    </source>
</evidence>
<dbReference type="InterPro" id="IPR050059">
    <property type="entry name" value="ATP_synthase_B_chain"/>
</dbReference>
<comment type="subcellular location">
    <subcellularLocation>
        <location evidence="12">Cell membrane</location>
        <topology evidence="12">Single-pass membrane protein</topology>
    </subcellularLocation>
    <subcellularLocation>
        <location evidence="11">Endomembrane system</location>
        <topology evidence="11">Single-pass membrane protein</topology>
    </subcellularLocation>
</comment>
<dbReference type="PANTHER" id="PTHR33445:SF2">
    <property type="entry name" value="ATP SYNTHASE SUBUNIT B', CHLOROPLASTIC"/>
    <property type="match status" value="1"/>
</dbReference>
<dbReference type="EMBL" id="LBTJ01000035">
    <property type="protein sequence ID" value="KKQ37437.1"/>
    <property type="molecule type" value="Genomic_DNA"/>
</dbReference>
<evidence type="ECO:0000256" key="10">
    <source>
        <dbReference type="ARBA" id="ARBA00025198"/>
    </source>
</evidence>
<organism evidence="15 16">
    <name type="scientific">Candidatus Roizmanbacteria bacterium GW2011_GWA2_37_7</name>
    <dbReference type="NCBI Taxonomy" id="1618481"/>
    <lineage>
        <taxon>Bacteria</taxon>
        <taxon>Candidatus Roizmaniibacteriota</taxon>
    </lineage>
</organism>
<evidence type="ECO:0000256" key="14">
    <source>
        <dbReference type="SAM" id="Coils"/>
    </source>
</evidence>
<dbReference type="HAMAP" id="MF_01398">
    <property type="entry name" value="ATP_synth_b_bprime"/>
    <property type="match status" value="1"/>
</dbReference>
<comment type="similarity">
    <text evidence="1 12 13">Belongs to the ATPase B chain family.</text>
</comment>
<dbReference type="GO" id="GO:0046933">
    <property type="term" value="F:proton-transporting ATP synthase activity, rotational mechanism"/>
    <property type="evidence" value="ECO:0007669"/>
    <property type="project" value="UniProtKB-UniRule"/>
</dbReference>
<evidence type="ECO:0000256" key="5">
    <source>
        <dbReference type="ARBA" id="ARBA00022781"/>
    </source>
</evidence>
<evidence type="ECO:0000313" key="15">
    <source>
        <dbReference type="EMBL" id="KKQ37437.1"/>
    </source>
</evidence>
<reference evidence="15 16" key="1">
    <citation type="journal article" date="2015" name="Nature">
        <title>rRNA introns, odd ribosomes, and small enigmatic genomes across a large radiation of phyla.</title>
        <authorList>
            <person name="Brown C.T."/>
            <person name="Hug L.A."/>
            <person name="Thomas B.C."/>
            <person name="Sharon I."/>
            <person name="Castelle C.J."/>
            <person name="Singh A."/>
            <person name="Wilkins M.J."/>
            <person name="Williams K.H."/>
            <person name="Banfield J.F."/>
        </authorList>
    </citation>
    <scope>NUCLEOTIDE SEQUENCE [LARGE SCALE GENOMIC DNA]</scope>
</reference>
<keyword evidence="4 12" id="KW-0812">Transmembrane</keyword>
<evidence type="ECO:0000256" key="9">
    <source>
        <dbReference type="ARBA" id="ARBA00023310"/>
    </source>
</evidence>
<evidence type="ECO:0000313" key="16">
    <source>
        <dbReference type="Proteomes" id="UP000034471"/>
    </source>
</evidence>
<proteinExistence type="inferred from homology"/>
<dbReference type="Pfam" id="PF00430">
    <property type="entry name" value="ATP-synt_B"/>
    <property type="match status" value="1"/>
</dbReference>
<keyword evidence="6 12" id="KW-1133">Transmembrane helix</keyword>
<keyword evidence="12" id="KW-1003">Cell membrane</keyword>
<feature type="coiled-coil region" evidence="14">
    <location>
        <begin position="51"/>
        <end position="130"/>
    </location>
</feature>
<feature type="transmembrane region" description="Helical" evidence="12">
    <location>
        <begin position="6"/>
        <end position="25"/>
    </location>
</feature>
<dbReference type="GO" id="GO:0046961">
    <property type="term" value="F:proton-transporting ATPase activity, rotational mechanism"/>
    <property type="evidence" value="ECO:0007669"/>
    <property type="project" value="TreeGrafter"/>
</dbReference>
<dbReference type="PANTHER" id="PTHR33445">
    <property type="entry name" value="ATP SYNTHASE SUBUNIT B', CHLOROPLASTIC"/>
    <property type="match status" value="1"/>
</dbReference>
<protein>
    <recommendedName>
        <fullName evidence="12">ATP synthase subunit b</fullName>
    </recommendedName>
    <alternativeName>
        <fullName evidence="12">ATP synthase F(0) sector subunit b</fullName>
    </alternativeName>
    <alternativeName>
        <fullName evidence="12">ATPase subunit I</fullName>
    </alternativeName>
    <alternativeName>
        <fullName evidence="12">F-type ATPase subunit b</fullName>
        <shortName evidence="12">F-ATPase subunit b</shortName>
    </alternativeName>
</protein>
<evidence type="ECO:0000256" key="3">
    <source>
        <dbReference type="ARBA" id="ARBA00022547"/>
    </source>
</evidence>
<evidence type="ECO:0000256" key="7">
    <source>
        <dbReference type="ARBA" id="ARBA00023065"/>
    </source>
</evidence>
<dbReference type="STRING" id="1618481.US54_C0035G0019"/>
<evidence type="ECO:0000256" key="13">
    <source>
        <dbReference type="RuleBase" id="RU003848"/>
    </source>
</evidence>
<comment type="subunit">
    <text evidence="12">F-type ATPases have 2 components, F(1) - the catalytic core - and F(0) - the membrane proton channel. F(1) has five subunits: alpha(3), beta(3), gamma(1), delta(1), epsilon(1). F(0) has three main subunits: a(1), b(2) and c(10-14). The alpha and beta chains form an alternating ring which encloses part of the gamma chain. F(1) is attached to F(0) by a central stalk formed by the gamma and epsilon chains, while a peripheral stalk is formed by the delta and b chains.</text>
</comment>
<keyword evidence="3 12" id="KW-0138">CF(0)</keyword>
<evidence type="ECO:0000256" key="12">
    <source>
        <dbReference type="HAMAP-Rule" id="MF_01398"/>
    </source>
</evidence>
<dbReference type="GO" id="GO:0005886">
    <property type="term" value="C:plasma membrane"/>
    <property type="evidence" value="ECO:0007669"/>
    <property type="project" value="UniProtKB-SubCell"/>
</dbReference>
<evidence type="ECO:0000256" key="6">
    <source>
        <dbReference type="ARBA" id="ARBA00022989"/>
    </source>
</evidence>
<keyword evidence="7 12" id="KW-0406">Ion transport</keyword>
<evidence type="ECO:0000256" key="1">
    <source>
        <dbReference type="ARBA" id="ARBA00005513"/>
    </source>
</evidence>
<dbReference type="GO" id="GO:0012505">
    <property type="term" value="C:endomembrane system"/>
    <property type="evidence" value="ECO:0007669"/>
    <property type="project" value="UniProtKB-SubCell"/>
</dbReference>
<dbReference type="CDD" id="cd06503">
    <property type="entry name" value="ATP-synt_Fo_b"/>
    <property type="match status" value="1"/>
</dbReference>
<comment type="function">
    <text evidence="12">Component of the F(0) channel, it forms part of the peripheral stalk, linking F(1) to F(0).</text>
</comment>
<dbReference type="InterPro" id="IPR002146">
    <property type="entry name" value="ATP_synth_b/b'su_bac/chlpt"/>
</dbReference>
<evidence type="ECO:0000256" key="11">
    <source>
        <dbReference type="ARBA" id="ARBA00037847"/>
    </source>
</evidence>
<keyword evidence="5 12" id="KW-0375">Hydrogen ion transport</keyword>
<comment type="function">
    <text evidence="10 12">F(1)F(0) ATP synthase produces ATP from ADP in the presence of a proton or sodium gradient. F-type ATPases consist of two structural domains, F(1) containing the extramembraneous catalytic core and F(0) containing the membrane proton channel, linked together by a central stalk and a peripheral stalk. During catalysis, ATP synthesis in the catalytic domain of F(1) is coupled via a rotary mechanism of the central stalk subunits to proton translocation.</text>
</comment>
<accession>A0A0G0H5M1</accession>
<dbReference type="Proteomes" id="UP000034471">
    <property type="component" value="Unassembled WGS sequence"/>
</dbReference>
<evidence type="ECO:0000256" key="8">
    <source>
        <dbReference type="ARBA" id="ARBA00023136"/>
    </source>
</evidence>
<comment type="caution">
    <text evidence="15">The sequence shown here is derived from an EMBL/GenBank/DDBJ whole genome shotgun (WGS) entry which is preliminary data.</text>
</comment>
<dbReference type="AlphaFoldDB" id="A0A0G0H5M1"/>
<name>A0A0G0H5M1_9BACT</name>
<keyword evidence="8 12" id="KW-0472">Membrane</keyword>
<keyword evidence="14" id="KW-0175">Coiled coil</keyword>
<keyword evidence="2 12" id="KW-0813">Transport</keyword>
<gene>
    <name evidence="12" type="primary">atpF</name>
    <name evidence="15" type="ORF">US54_C0035G0019</name>
</gene>
<evidence type="ECO:0000256" key="4">
    <source>
        <dbReference type="ARBA" id="ARBA00022692"/>
    </source>
</evidence>
<dbReference type="GO" id="GO:0045259">
    <property type="term" value="C:proton-transporting ATP synthase complex"/>
    <property type="evidence" value="ECO:0007669"/>
    <property type="project" value="UniProtKB-KW"/>
</dbReference>